<protein>
    <recommendedName>
        <fullName evidence="3">Leucine-rich repeat domain-containing protein</fullName>
    </recommendedName>
</protein>
<organism evidence="1 2">
    <name type="scientific">Spirosoma arboris</name>
    <dbReference type="NCBI Taxonomy" id="2682092"/>
    <lineage>
        <taxon>Bacteria</taxon>
        <taxon>Pseudomonadati</taxon>
        <taxon>Bacteroidota</taxon>
        <taxon>Cytophagia</taxon>
        <taxon>Cytophagales</taxon>
        <taxon>Cytophagaceae</taxon>
        <taxon>Spirosoma</taxon>
    </lineage>
</organism>
<sequence length="289" mass="33390">MNNNIEIQHGIYGPKAVIKSKWHESFLDEILSKEVKELEINDGKGWNGDDVNFLKYLPELESLTLIDLTLKSVEPVHFLENLIRLELITYSKTPVFFGLFPKLLDCGFEWITGSDSLFERRNLKKLYINNLKKNDSSIFSSLANLQHLSILNSKLENLHGIFSLKNLLYLRLANLNKVTSIKDIGNLSNLEELEIQRCKHINSIYDIFNLFNLKRLLLLDMGDIESIIGLESLVNLESFLFYESTNIVDGNISPLLKLNNLANISFKNRKHYTHKREDFGALYIQKTLQ</sequence>
<name>A0A7K1SF79_9BACT</name>
<dbReference type="Gene3D" id="3.80.10.10">
    <property type="entry name" value="Ribonuclease Inhibitor"/>
    <property type="match status" value="1"/>
</dbReference>
<comment type="caution">
    <text evidence="1">The sequence shown here is derived from an EMBL/GenBank/DDBJ whole genome shotgun (WGS) entry which is preliminary data.</text>
</comment>
<dbReference type="SUPFAM" id="SSF52058">
    <property type="entry name" value="L domain-like"/>
    <property type="match status" value="1"/>
</dbReference>
<dbReference type="AlphaFoldDB" id="A0A7K1SF79"/>
<dbReference type="Proteomes" id="UP000436006">
    <property type="component" value="Unassembled WGS sequence"/>
</dbReference>
<reference evidence="1 2" key="1">
    <citation type="submission" date="2019-12" db="EMBL/GenBank/DDBJ databases">
        <title>Spirosoma sp. HMF4905 genome sequencing and assembly.</title>
        <authorList>
            <person name="Kang H."/>
            <person name="Cha I."/>
            <person name="Kim H."/>
            <person name="Joh K."/>
        </authorList>
    </citation>
    <scope>NUCLEOTIDE SEQUENCE [LARGE SCALE GENOMIC DNA]</scope>
    <source>
        <strain evidence="1 2">HMF4905</strain>
    </source>
</reference>
<accession>A0A7K1SF79</accession>
<proteinExistence type="predicted"/>
<dbReference type="EMBL" id="WPIN01000007">
    <property type="protein sequence ID" value="MVM32441.1"/>
    <property type="molecule type" value="Genomic_DNA"/>
</dbReference>
<evidence type="ECO:0000313" key="1">
    <source>
        <dbReference type="EMBL" id="MVM32441.1"/>
    </source>
</evidence>
<gene>
    <name evidence="1" type="ORF">GO755_20520</name>
</gene>
<dbReference type="RefSeq" id="WP_157587152.1">
    <property type="nucleotide sequence ID" value="NZ_WPIN01000007.1"/>
</dbReference>
<keyword evidence="2" id="KW-1185">Reference proteome</keyword>
<dbReference type="InterPro" id="IPR032675">
    <property type="entry name" value="LRR_dom_sf"/>
</dbReference>
<evidence type="ECO:0000313" key="2">
    <source>
        <dbReference type="Proteomes" id="UP000436006"/>
    </source>
</evidence>
<evidence type="ECO:0008006" key="3">
    <source>
        <dbReference type="Google" id="ProtNLM"/>
    </source>
</evidence>